<dbReference type="PANTHER" id="PTHR22642">
    <property type="entry name" value="IMIDAZOLONEPROPIONASE"/>
    <property type="match status" value="1"/>
</dbReference>
<dbReference type="Proteomes" id="UP000051242">
    <property type="component" value="Unassembled WGS sequence"/>
</dbReference>
<feature type="signal peptide" evidence="1">
    <location>
        <begin position="1"/>
        <end position="43"/>
    </location>
</feature>
<dbReference type="Pfam" id="PF07969">
    <property type="entry name" value="Amidohydro_3"/>
    <property type="match status" value="1"/>
</dbReference>
<dbReference type="Gene3D" id="3.10.310.70">
    <property type="match status" value="1"/>
</dbReference>
<feature type="domain" description="Amidohydrolase 3" evidence="2">
    <location>
        <begin position="103"/>
        <end position="591"/>
    </location>
</feature>
<dbReference type="SUPFAM" id="SSF51556">
    <property type="entry name" value="Metallo-dependent hydrolases"/>
    <property type="match status" value="1"/>
</dbReference>
<evidence type="ECO:0000259" key="2">
    <source>
        <dbReference type="Pfam" id="PF07969"/>
    </source>
</evidence>
<dbReference type="SUPFAM" id="SSF51338">
    <property type="entry name" value="Composite domain of metallo-dependent hydrolases"/>
    <property type="match status" value="1"/>
</dbReference>
<accession>A0A0R2T0B1</accession>
<comment type="caution">
    <text evidence="3">The sequence shown here is derived from an EMBL/GenBank/DDBJ whole genome shotgun (WGS) entry which is preliminary data.</text>
</comment>
<gene>
    <name evidence="3" type="ORF">ABR85_11090</name>
</gene>
<protein>
    <recommendedName>
        <fullName evidence="2">Amidohydrolase 3 domain-containing protein</fullName>
    </recommendedName>
</protein>
<proteinExistence type="predicted"/>
<dbReference type="InterPro" id="IPR033932">
    <property type="entry name" value="YtcJ-like"/>
</dbReference>
<dbReference type="PANTHER" id="PTHR22642:SF2">
    <property type="entry name" value="PROTEIN LONG AFTER FAR-RED 3"/>
    <property type="match status" value="1"/>
</dbReference>
<dbReference type="EMBL" id="LICD01000102">
    <property type="protein sequence ID" value="KRO80580.1"/>
    <property type="molecule type" value="Genomic_DNA"/>
</dbReference>
<organism evidence="3 4">
    <name type="scientific">OM182 bacterium BACL3 MAG-120619-bin3</name>
    <dbReference type="NCBI Taxonomy" id="1655593"/>
    <lineage>
        <taxon>Bacteria</taxon>
        <taxon>Pseudomonadati</taxon>
        <taxon>Pseudomonadota</taxon>
        <taxon>Gammaproteobacteria</taxon>
        <taxon>OMG group</taxon>
        <taxon>OM182 clade</taxon>
    </lineage>
</organism>
<dbReference type="InterPro" id="IPR032466">
    <property type="entry name" value="Metal_Hydrolase"/>
</dbReference>
<dbReference type="GO" id="GO:0016810">
    <property type="term" value="F:hydrolase activity, acting on carbon-nitrogen (but not peptide) bonds"/>
    <property type="evidence" value="ECO:0007669"/>
    <property type="project" value="InterPro"/>
</dbReference>
<evidence type="ECO:0000313" key="3">
    <source>
        <dbReference type="EMBL" id="KRO80580.1"/>
    </source>
</evidence>
<dbReference type="AlphaFoldDB" id="A0A0R2T0B1"/>
<reference evidence="3 4" key="1">
    <citation type="submission" date="2015-10" db="EMBL/GenBank/DDBJ databases">
        <title>Metagenome-Assembled Genomes uncover a global brackish microbiome.</title>
        <authorList>
            <person name="Hugerth L.W."/>
            <person name="Larsson J."/>
            <person name="Alneberg J."/>
            <person name="Lindh M.V."/>
            <person name="Legrand C."/>
            <person name="Pinhassi J."/>
            <person name="Andersson A.F."/>
        </authorList>
    </citation>
    <scope>NUCLEOTIDE SEQUENCE [LARGE SCALE GENOMIC DNA]</scope>
    <source>
        <strain evidence="3">BACL22 MAG-120619-bin3</strain>
    </source>
</reference>
<keyword evidence="1" id="KW-0732">Signal</keyword>
<evidence type="ECO:0000256" key="1">
    <source>
        <dbReference type="SAM" id="SignalP"/>
    </source>
</evidence>
<dbReference type="InterPro" id="IPR011059">
    <property type="entry name" value="Metal-dep_hydrolase_composite"/>
</dbReference>
<evidence type="ECO:0000313" key="4">
    <source>
        <dbReference type="Proteomes" id="UP000051242"/>
    </source>
</evidence>
<dbReference type="Gene3D" id="3.20.20.140">
    <property type="entry name" value="Metal-dependent hydrolases"/>
    <property type="match status" value="1"/>
</dbReference>
<feature type="chain" id="PRO_5006424192" description="Amidohydrolase 3 domain-containing protein" evidence="1">
    <location>
        <begin position="44"/>
        <end position="595"/>
    </location>
</feature>
<sequence>MNTRLQTKDGAWLGFKNNAWRRQTPLLALLASALFLVACSDEAAPPSGTAADAAAPVADTVYVGEHILSMTGVNPSAVAVRGDRIIATGSEQELASLIGAATQVVELGEQALLPGFIDAHGHFSALARTADYVDLSPPPVGGAESIADIVRALRLNIEQNSIPAGTLVTGFGYDDSLLEERRHPTRIDLDEASTVHPIVIRHVSGHLAVGNSMALAGAGINADTQNPAGGIVRRLADGSPDGVMEETAMTLLPDAMASLTPERFAELRRQALKIYAGYGITTIQDSNLPLEYIEVLRQEAAVEAYPVDMVAYAMANPISDEVLDSIELEKEYSNGFRLGGIKFTLDGSPQGRTAWLTEPYREGPPGAADDYVAYPSYEPSEYLRRIPAIIERGLPALVHVNGDAAIDLMLEGLEAIAQKGPLPDHRSVAIHAQLARPDQLDRMRDLGVLPSFYAVHPFFWGDWHRLSFGDERASFISPLRAALDRGIPLTIHNDSPVVPPNIMRLVSIAVNRETRSGHILGPDQRVSVIEALHAVTLGAAYQYFEEDDKGSIEVGKRADFVVLAQDPRTVDASVIADIDIVETISRGVSVFKKSE</sequence>
<name>A0A0R2T0B1_9GAMM</name>
<dbReference type="InterPro" id="IPR013108">
    <property type="entry name" value="Amidohydro_3"/>
</dbReference>
<dbReference type="Gene3D" id="2.30.40.10">
    <property type="entry name" value="Urease, subunit C, domain 1"/>
    <property type="match status" value="1"/>
</dbReference>
<dbReference type="CDD" id="cd01300">
    <property type="entry name" value="YtcJ_like"/>
    <property type="match status" value="1"/>
</dbReference>